<proteinExistence type="predicted"/>
<keyword evidence="2" id="KW-1185">Reference proteome</keyword>
<organism evidence="1 2">
    <name type="scientific">Elysia marginata</name>
    <dbReference type="NCBI Taxonomy" id="1093978"/>
    <lineage>
        <taxon>Eukaryota</taxon>
        <taxon>Metazoa</taxon>
        <taxon>Spiralia</taxon>
        <taxon>Lophotrochozoa</taxon>
        <taxon>Mollusca</taxon>
        <taxon>Gastropoda</taxon>
        <taxon>Heterobranchia</taxon>
        <taxon>Euthyneura</taxon>
        <taxon>Panpulmonata</taxon>
        <taxon>Sacoglossa</taxon>
        <taxon>Placobranchoidea</taxon>
        <taxon>Plakobranchidae</taxon>
        <taxon>Elysia</taxon>
    </lineage>
</organism>
<evidence type="ECO:0000313" key="1">
    <source>
        <dbReference type="EMBL" id="GFR69382.1"/>
    </source>
</evidence>
<dbReference type="AlphaFoldDB" id="A0AAV4F7N8"/>
<accession>A0AAV4F7N8</accession>
<sequence>MKINCILSAAVSRLSLKTDQPNNTSLYLTLWELVGLWGTHPPHPAPSNLQPSFLVSILPCEVLADSRPWSGQGIREYPVLQLREYFRGRHLAGENDLSPFVSIDCWRLNCSP</sequence>
<gene>
    <name evidence="1" type="ORF">ElyMa_005629500</name>
</gene>
<evidence type="ECO:0000313" key="2">
    <source>
        <dbReference type="Proteomes" id="UP000762676"/>
    </source>
</evidence>
<dbReference type="Proteomes" id="UP000762676">
    <property type="component" value="Unassembled WGS sequence"/>
</dbReference>
<name>A0AAV4F7N8_9GAST</name>
<comment type="caution">
    <text evidence="1">The sequence shown here is derived from an EMBL/GenBank/DDBJ whole genome shotgun (WGS) entry which is preliminary data.</text>
</comment>
<dbReference type="EMBL" id="BMAT01011266">
    <property type="protein sequence ID" value="GFR69382.1"/>
    <property type="molecule type" value="Genomic_DNA"/>
</dbReference>
<protein>
    <submittedName>
        <fullName evidence="1">Uncharacterized protein</fullName>
    </submittedName>
</protein>
<reference evidence="1 2" key="1">
    <citation type="journal article" date="2021" name="Elife">
        <title>Chloroplast acquisition without the gene transfer in kleptoplastic sea slugs, Plakobranchus ocellatus.</title>
        <authorList>
            <person name="Maeda T."/>
            <person name="Takahashi S."/>
            <person name="Yoshida T."/>
            <person name="Shimamura S."/>
            <person name="Takaki Y."/>
            <person name="Nagai Y."/>
            <person name="Toyoda A."/>
            <person name="Suzuki Y."/>
            <person name="Arimoto A."/>
            <person name="Ishii H."/>
            <person name="Satoh N."/>
            <person name="Nishiyama T."/>
            <person name="Hasebe M."/>
            <person name="Maruyama T."/>
            <person name="Minagawa J."/>
            <person name="Obokata J."/>
            <person name="Shigenobu S."/>
        </authorList>
    </citation>
    <scope>NUCLEOTIDE SEQUENCE [LARGE SCALE GENOMIC DNA]</scope>
</reference>